<gene>
    <name evidence="1" type="ORF">SERN_2391</name>
</gene>
<name>A0A4Z1E140_9MICO</name>
<proteinExistence type="predicted"/>
<organism evidence="1 2">
    <name type="scientific">Serinibacter arcticus</name>
    <dbReference type="NCBI Taxonomy" id="1655435"/>
    <lineage>
        <taxon>Bacteria</taxon>
        <taxon>Bacillati</taxon>
        <taxon>Actinomycetota</taxon>
        <taxon>Actinomycetes</taxon>
        <taxon>Micrococcales</taxon>
        <taxon>Beutenbergiaceae</taxon>
        <taxon>Serinibacter</taxon>
    </lineage>
</organism>
<protein>
    <submittedName>
        <fullName evidence="1">Uncharacterized protein</fullName>
    </submittedName>
</protein>
<dbReference type="RefSeq" id="WP_135850338.1">
    <property type="nucleotide sequence ID" value="NZ_RHPJ01000003.1"/>
</dbReference>
<accession>A0A4Z1E140</accession>
<keyword evidence="2" id="KW-1185">Reference proteome</keyword>
<sequence>MRWLDAHAGSPSLATPARARVAWLTGQSSWRHQRLSAAQERVLDALAEHGWEPLRAGFPWTRLAASAPPRTEPLGTASVRNTVQGLAAYPGSRFAAGVAHHLQPLLTSTQDRLLLLCASAGARMITGAAGAVDVPRGLVVDVVGIGPVGALPRAGGPWRVHAVRGRGDWLSVVGHARRFDAVVPGGHLSAATSRATIDAVLRLAGPA</sequence>
<evidence type="ECO:0000313" key="2">
    <source>
        <dbReference type="Proteomes" id="UP000297318"/>
    </source>
</evidence>
<reference evidence="1 2" key="1">
    <citation type="submission" date="2018-11" db="EMBL/GenBank/DDBJ databases">
        <title>Complete genome sequencing of the Actinobacteria Serinibacter sp. K3-2.</title>
        <authorList>
            <person name="Rakitin A.L."/>
            <person name="Beletsky A.V."/>
            <person name="Mardanov A.V."/>
            <person name="Ravin N.V."/>
            <person name="Gromova A.S."/>
            <person name="Filippova S.N."/>
            <person name="Gal'Chenko V.F."/>
        </authorList>
    </citation>
    <scope>NUCLEOTIDE SEQUENCE [LARGE SCALE GENOMIC DNA]</scope>
    <source>
        <strain evidence="1 2">K3-2</strain>
    </source>
</reference>
<dbReference type="Proteomes" id="UP000297318">
    <property type="component" value="Unassembled WGS sequence"/>
</dbReference>
<dbReference type="EMBL" id="RHPJ01000003">
    <property type="protein sequence ID" value="TGO04798.1"/>
    <property type="molecule type" value="Genomic_DNA"/>
</dbReference>
<dbReference type="OrthoDB" id="5145869at2"/>
<comment type="caution">
    <text evidence="1">The sequence shown here is derived from an EMBL/GenBank/DDBJ whole genome shotgun (WGS) entry which is preliminary data.</text>
</comment>
<dbReference type="AlphaFoldDB" id="A0A4Z1E140"/>
<evidence type="ECO:0000313" key="1">
    <source>
        <dbReference type="EMBL" id="TGO04798.1"/>
    </source>
</evidence>